<dbReference type="InterPro" id="IPR050987">
    <property type="entry name" value="AtrR-like"/>
</dbReference>
<gene>
    <name evidence="7" type="ORF">M431DRAFT_500931</name>
</gene>
<proteinExistence type="predicted"/>
<keyword evidence="8" id="KW-1185">Reference proteome</keyword>
<dbReference type="CDD" id="cd12148">
    <property type="entry name" value="fungal_TF_MHR"/>
    <property type="match status" value="1"/>
</dbReference>
<organism evidence="7 8">
    <name type="scientific">Trichoderma harzianum CBS 226.95</name>
    <dbReference type="NCBI Taxonomy" id="983964"/>
    <lineage>
        <taxon>Eukaryota</taxon>
        <taxon>Fungi</taxon>
        <taxon>Dikarya</taxon>
        <taxon>Ascomycota</taxon>
        <taxon>Pezizomycotina</taxon>
        <taxon>Sordariomycetes</taxon>
        <taxon>Hypocreomycetidae</taxon>
        <taxon>Hypocreales</taxon>
        <taxon>Hypocreaceae</taxon>
        <taxon>Trichoderma</taxon>
    </lineage>
</organism>
<keyword evidence="3" id="KW-0238">DNA-binding</keyword>
<evidence type="ECO:0000259" key="6">
    <source>
        <dbReference type="SMART" id="SM00906"/>
    </source>
</evidence>
<evidence type="ECO:0000256" key="3">
    <source>
        <dbReference type="ARBA" id="ARBA00023125"/>
    </source>
</evidence>
<dbReference type="STRING" id="983964.A0A2T3ZVA0"/>
<feature type="domain" description="Xylanolytic transcriptional activator regulatory" evidence="6">
    <location>
        <begin position="240"/>
        <end position="311"/>
    </location>
</feature>
<evidence type="ECO:0000256" key="1">
    <source>
        <dbReference type="ARBA" id="ARBA00004123"/>
    </source>
</evidence>
<evidence type="ECO:0000313" key="8">
    <source>
        <dbReference type="Proteomes" id="UP000241690"/>
    </source>
</evidence>
<comment type="subcellular location">
    <subcellularLocation>
        <location evidence="1">Nucleus</location>
    </subcellularLocation>
</comment>
<name>A0A2T3ZVA0_TRIHA</name>
<keyword evidence="5" id="KW-0539">Nucleus</keyword>
<dbReference type="GO" id="GO:0005634">
    <property type="term" value="C:nucleus"/>
    <property type="evidence" value="ECO:0007669"/>
    <property type="project" value="UniProtKB-SubCell"/>
</dbReference>
<dbReference type="GeneID" id="36626537"/>
<accession>A0A2T3ZVA0</accession>
<dbReference type="PANTHER" id="PTHR46910:SF37">
    <property type="entry name" value="ZN(II)2CYS6 TRANSCRIPTION FACTOR (EUROFUNG)"/>
    <property type="match status" value="1"/>
</dbReference>
<evidence type="ECO:0000256" key="5">
    <source>
        <dbReference type="ARBA" id="ARBA00023242"/>
    </source>
</evidence>
<dbReference type="GO" id="GO:0006351">
    <property type="term" value="P:DNA-templated transcription"/>
    <property type="evidence" value="ECO:0007669"/>
    <property type="project" value="InterPro"/>
</dbReference>
<evidence type="ECO:0000256" key="4">
    <source>
        <dbReference type="ARBA" id="ARBA00023163"/>
    </source>
</evidence>
<keyword evidence="2" id="KW-0805">Transcription regulation</keyword>
<protein>
    <recommendedName>
        <fullName evidence="6">Xylanolytic transcriptional activator regulatory domain-containing protein</fullName>
    </recommendedName>
</protein>
<dbReference type="GO" id="GO:0000981">
    <property type="term" value="F:DNA-binding transcription factor activity, RNA polymerase II-specific"/>
    <property type="evidence" value="ECO:0007669"/>
    <property type="project" value="InterPro"/>
</dbReference>
<dbReference type="SMART" id="SM00906">
    <property type="entry name" value="Fungal_trans"/>
    <property type="match status" value="1"/>
</dbReference>
<dbReference type="GO" id="GO:0008270">
    <property type="term" value="F:zinc ion binding"/>
    <property type="evidence" value="ECO:0007669"/>
    <property type="project" value="InterPro"/>
</dbReference>
<dbReference type="AlphaFoldDB" id="A0A2T3ZVA0"/>
<dbReference type="Pfam" id="PF04082">
    <property type="entry name" value="Fungal_trans"/>
    <property type="match status" value="1"/>
</dbReference>
<dbReference type="RefSeq" id="XP_024768411.1">
    <property type="nucleotide sequence ID" value="XM_024917968.1"/>
</dbReference>
<dbReference type="InterPro" id="IPR007219">
    <property type="entry name" value="XnlR_reg_dom"/>
</dbReference>
<evidence type="ECO:0000256" key="2">
    <source>
        <dbReference type="ARBA" id="ARBA00023015"/>
    </source>
</evidence>
<dbReference type="PANTHER" id="PTHR46910">
    <property type="entry name" value="TRANSCRIPTION FACTOR PDR1"/>
    <property type="match status" value="1"/>
</dbReference>
<dbReference type="InterPro" id="IPR036864">
    <property type="entry name" value="Zn2-C6_fun-type_DNA-bd_sf"/>
</dbReference>
<dbReference type="EMBL" id="KZ679697">
    <property type="protein sequence ID" value="PTB48734.1"/>
    <property type="molecule type" value="Genomic_DNA"/>
</dbReference>
<sequence>MGADIPIPHQPGPALPRSVNVVAMSKSRDYAYDRCSREQPKCATCRPWPGECVYSKEVSAPRYQTGASSANTGILYPTKKDLDSFQERLSRIEAALEKLARAVDSLNPNMNRVDATFASEKIAGFFIPSRALGYTLIGRFLNISDLADLIAIKPSDQILMEVIFEPASVTQRSWVLYINFIFLIISHKDQTLSHLTTSFRHNIRLALDDAKIFLEPNEVNVQALTMLSCLGEDYTSPSLSWMLASHACRQAQALSLHFTEQHYSTEQQRRLTLFWVVFMVDKACALVFGHPILLSSKLYENVPLPDFQHLLKFRPRYGQSNNVHSQLYLSTFGAHFLTQNIKLARLTGLILDIPTNGSQHSGREGLISYLDDWDVSTRQILSEARGLEADHASEEQLRGMSLAIRLMRFKYLHILVLTLPEDVQYATLRLESSREALSLLSHLSSKHHVYRGIFWTLLYYPFTSFFVVFNHITCNPEAPTTSGDLDLLTTTLSYFQSMKVKLHTQSVVTSELEKMVESFIQLARSAVSKDIPSYT</sequence>
<evidence type="ECO:0000313" key="7">
    <source>
        <dbReference type="EMBL" id="PTB48734.1"/>
    </source>
</evidence>
<reference evidence="7 8" key="1">
    <citation type="submission" date="2016-07" db="EMBL/GenBank/DDBJ databases">
        <title>Multiple horizontal gene transfer events from other fungi enriched the ability of initially mycotrophic Trichoderma (Ascomycota) to feed on dead plant biomass.</title>
        <authorList>
            <consortium name="DOE Joint Genome Institute"/>
            <person name="Aerts A."/>
            <person name="Atanasova L."/>
            <person name="Chenthamara K."/>
            <person name="Zhang J."/>
            <person name="Grujic M."/>
            <person name="Henrissat B."/>
            <person name="Kuo A."/>
            <person name="Salamov A."/>
            <person name="Lipzen A."/>
            <person name="Labutti K."/>
            <person name="Barry K."/>
            <person name="Miao Y."/>
            <person name="Rahimi M.J."/>
            <person name="Shen Q."/>
            <person name="Grigoriev I.V."/>
            <person name="Kubicek C.P."/>
            <person name="Druzhinina I.S."/>
        </authorList>
    </citation>
    <scope>NUCLEOTIDE SEQUENCE [LARGE SCALE GENOMIC DNA]</scope>
    <source>
        <strain evidence="7 8">CBS 226.95</strain>
    </source>
</reference>
<keyword evidence="4" id="KW-0804">Transcription</keyword>
<dbReference type="Proteomes" id="UP000241690">
    <property type="component" value="Unassembled WGS sequence"/>
</dbReference>
<dbReference type="GO" id="GO:0003677">
    <property type="term" value="F:DNA binding"/>
    <property type="evidence" value="ECO:0007669"/>
    <property type="project" value="UniProtKB-KW"/>
</dbReference>
<dbReference type="Gene3D" id="4.10.240.10">
    <property type="entry name" value="Zn(2)-C6 fungal-type DNA-binding domain"/>
    <property type="match status" value="1"/>
</dbReference>